<keyword evidence="1" id="KW-0812">Transmembrane</keyword>
<protein>
    <submittedName>
        <fullName evidence="2">Uncharacterized protein</fullName>
    </submittedName>
</protein>
<gene>
    <name evidence="2" type="ORF">C8F04DRAFT_1060048</name>
</gene>
<name>A0AAD6XK06_9AGAR</name>
<proteinExistence type="predicted"/>
<accession>A0AAD6XK06</accession>
<keyword evidence="1" id="KW-1133">Transmembrane helix</keyword>
<keyword evidence="3" id="KW-1185">Reference proteome</keyword>
<dbReference type="AlphaFoldDB" id="A0AAD6XK06"/>
<organism evidence="2 3">
    <name type="scientific">Mycena alexandri</name>
    <dbReference type="NCBI Taxonomy" id="1745969"/>
    <lineage>
        <taxon>Eukaryota</taxon>
        <taxon>Fungi</taxon>
        <taxon>Dikarya</taxon>
        <taxon>Basidiomycota</taxon>
        <taxon>Agaricomycotina</taxon>
        <taxon>Agaricomycetes</taxon>
        <taxon>Agaricomycetidae</taxon>
        <taxon>Agaricales</taxon>
        <taxon>Marasmiineae</taxon>
        <taxon>Mycenaceae</taxon>
        <taxon>Mycena</taxon>
    </lineage>
</organism>
<sequence length="72" mass="7671">MYARSQTRTFSYVRSTTFGVCLLILVACPAYLTSKSLLLYHAPEVLVLPQFPQHRAGGGGGGSPLLSSSPAE</sequence>
<feature type="transmembrane region" description="Helical" evidence="1">
    <location>
        <begin position="12"/>
        <end position="32"/>
    </location>
</feature>
<evidence type="ECO:0000313" key="3">
    <source>
        <dbReference type="Proteomes" id="UP001218188"/>
    </source>
</evidence>
<keyword evidence="1" id="KW-0472">Membrane</keyword>
<dbReference type="PROSITE" id="PS51257">
    <property type="entry name" value="PROKAR_LIPOPROTEIN"/>
    <property type="match status" value="1"/>
</dbReference>
<dbReference type="EMBL" id="JARJCM010000001">
    <property type="protein sequence ID" value="KAJ7047769.1"/>
    <property type="molecule type" value="Genomic_DNA"/>
</dbReference>
<evidence type="ECO:0000256" key="1">
    <source>
        <dbReference type="SAM" id="Phobius"/>
    </source>
</evidence>
<evidence type="ECO:0000313" key="2">
    <source>
        <dbReference type="EMBL" id="KAJ7047769.1"/>
    </source>
</evidence>
<comment type="caution">
    <text evidence="2">The sequence shown here is derived from an EMBL/GenBank/DDBJ whole genome shotgun (WGS) entry which is preliminary data.</text>
</comment>
<reference evidence="2" key="1">
    <citation type="submission" date="2023-03" db="EMBL/GenBank/DDBJ databases">
        <title>Massive genome expansion in bonnet fungi (Mycena s.s.) driven by repeated elements and novel gene families across ecological guilds.</title>
        <authorList>
            <consortium name="Lawrence Berkeley National Laboratory"/>
            <person name="Harder C.B."/>
            <person name="Miyauchi S."/>
            <person name="Viragh M."/>
            <person name="Kuo A."/>
            <person name="Thoen E."/>
            <person name="Andreopoulos B."/>
            <person name="Lu D."/>
            <person name="Skrede I."/>
            <person name="Drula E."/>
            <person name="Henrissat B."/>
            <person name="Morin E."/>
            <person name="Kohler A."/>
            <person name="Barry K."/>
            <person name="LaButti K."/>
            <person name="Morin E."/>
            <person name="Salamov A."/>
            <person name="Lipzen A."/>
            <person name="Mereny Z."/>
            <person name="Hegedus B."/>
            <person name="Baldrian P."/>
            <person name="Stursova M."/>
            <person name="Weitz H."/>
            <person name="Taylor A."/>
            <person name="Grigoriev I.V."/>
            <person name="Nagy L.G."/>
            <person name="Martin F."/>
            <person name="Kauserud H."/>
        </authorList>
    </citation>
    <scope>NUCLEOTIDE SEQUENCE</scope>
    <source>
        <strain evidence="2">CBHHK200</strain>
    </source>
</reference>
<dbReference type="Proteomes" id="UP001218188">
    <property type="component" value="Unassembled WGS sequence"/>
</dbReference>